<protein>
    <submittedName>
        <fullName evidence="1">Uncharacterized protein</fullName>
    </submittedName>
</protein>
<proteinExistence type="predicted"/>
<dbReference type="Proteomes" id="UP001322277">
    <property type="component" value="Chromosome 10"/>
</dbReference>
<sequence>MSVLKPNVPDIHFCHCVHCRPISLPTNNISSWLVSIHPPLHARACWNTRFLSLGTSVVAVVRPVLVHLATQPQASLHCNPYWRSYV</sequence>
<reference evidence="2" key="1">
    <citation type="journal article" date="2023" name="bioRxiv">
        <title>Complete genome of the Medicago anthracnose fungus, Colletotrichum destructivum, reveals a mini-chromosome-like region within a core chromosome.</title>
        <authorList>
            <person name="Lapalu N."/>
            <person name="Simon A."/>
            <person name="Lu A."/>
            <person name="Plaumann P.-L."/>
            <person name="Amselem J."/>
            <person name="Pigne S."/>
            <person name="Auger A."/>
            <person name="Koch C."/>
            <person name="Dallery J.-F."/>
            <person name="O'Connell R.J."/>
        </authorList>
    </citation>
    <scope>NUCLEOTIDE SEQUENCE [LARGE SCALE GENOMIC DNA]</scope>
    <source>
        <strain evidence="2">CBS 520.97</strain>
    </source>
</reference>
<dbReference type="KEGG" id="cdet:87951225"/>
<name>A0AAX4J2G6_9PEZI</name>
<dbReference type="GeneID" id="87951225"/>
<gene>
    <name evidence="1" type="ORF">CDEST_14725</name>
</gene>
<dbReference type="EMBL" id="CP137314">
    <property type="protein sequence ID" value="WQF89711.1"/>
    <property type="molecule type" value="Genomic_DNA"/>
</dbReference>
<dbReference type="RefSeq" id="XP_062786932.1">
    <property type="nucleotide sequence ID" value="XM_062930881.1"/>
</dbReference>
<evidence type="ECO:0000313" key="2">
    <source>
        <dbReference type="Proteomes" id="UP001322277"/>
    </source>
</evidence>
<dbReference type="AlphaFoldDB" id="A0AAX4J2G6"/>
<organism evidence="1 2">
    <name type="scientific">Colletotrichum destructivum</name>
    <dbReference type="NCBI Taxonomy" id="34406"/>
    <lineage>
        <taxon>Eukaryota</taxon>
        <taxon>Fungi</taxon>
        <taxon>Dikarya</taxon>
        <taxon>Ascomycota</taxon>
        <taxon>Pezizomycotina</taxon>
        <taxon>Sordariomycetes</taxon>
        <taxon>Hypocreomycetidae</taxon>
        <taxon>Glomerellales</taxon>
        <taxon>Glomerellaceae</taxon>
        <taxon>Colletotrichum</taxon>
        <taxon>Colletotrichum destructivum species complex</taxon>
    </lineage>
</organism>
<accession>A0AAX4J2G6</accession>
<keyword evidence="2" id="KW-1185">Reference proteome</keyword>
<evidence type="ECO:0000313" key="1">
    <source>
        <dbReference type="EMBL" id="WQF89711.1"/>
    </source>
</evidence>